<name>A0A2U1V6S9_9PROT</name>
<evidence type="ECO:0000256" key="10">
    <source>
        <dbReference type="ARBA" id="ARBA00093448"/>
    </source>
</evidence>
<evidence type="ECO:0000256" key="8">
    <source>
        <dbReference type="ARBA" id="ARBA00023049"/>
    </source>
</evidence>
<dbReference type="GO" id="GO:0008237">
    <property type="term" value="F:metallopeptidase activity"/>
    <property type="evidence" value="ECO:0007669"/>
    <property type="project" value="UniProtKB-KW"/>
</dbReference>
<keyword evidence="4" id="KW-0479">Metal-binding</keyword>
<dbReference type="InterPro" id="IPR009045">
    <property type="entry name" value="Zn_M74/Hedgehog-like"/>
</dbReference>
<reference evidence="14" key="1">
    <citation type="submission" date="2017-10" db="EMBL/GenBank/DDBJ databases">
        <authorList>
            <person name="Toshchakov S.V."/>
            <person name="Goeva M.A."/>
        </authorList>
    </citation>
    <scope>NUCLEOTIDE SEQUENCE [LARGE SCALE GENOMIC DNA]</scope>
    <source>
        <strain evidence="14">JR1/69-1-13</strain>
    </source>
</reference>
<evidence type="ECO:0000256" key="5">
    <source>
        <dbReference type="ARBA" id="ARBA00022729"/>
    </source>
</evidence>
<dbReference type="OrthoDB" id="9782994at2"/>
<evidence type="ECO:0000256" key="11">
    <source>
        <dbReference type="ARBA" id="ARBA00093666"/>
    </source>
</evidence>
<gene>
    <name evidence="13" type="ORF">CR165_06655</name>
</gene>
<comment type="similarity">
    <text evidence="10">Belongs to the peptidase M15 family.</text>
</comment>
<keyword evidence="14" id="KW-1185">Reference proteome</keyword>
<keyword evidence="5 12" id="KW-0732">Signal</keyword>
<accession>A0A2U1V6S9</accession>
<sequence length="209" mass="22595">MRRRFLLLAATAPAVLVAPGLAHAAARRRASPPLAQRRLALRHAATGSRFDGPYHNGVEFDAGAMRELSIVLADTRTGTVHPFDPKAIDILWELGMRERMEAFTVLSGYRTPATNAAVHGAGDSQHLRAAALDVQIPKARLAAFGDAARGLGRGGVGSYPDHGFVHVDSGPVRSWGFDRAVAAPRAPARTPEQIRLDRMAEAWAQTRRR</sequence>
<feature type="signal peptide" evidence="12">
    <location>
        <begin position="1"/>
        <end position="24"/>
    </location>
</feature>
<comment type="pathway">
    <text evidence="2">Cell wall biogenesis; cell wall polysaccharide biosynthesis.</text>
</comment>
<comment type="cofactor">
    <cofactor evidence="1">
        <name>Zn(2+)</name>
        <dbReference type="ChEBI" id="CHEBI:29105"/>
    </cofactor>
</comment>
<dbReference type="Proteomes" id="UP000245048">
    <property type="component" value="Unassembled WGS sequence"/>
</dbReference>
<protein>
    <recommendedName>
        <fullName evidence="11">Murein endopeptidase K</fullName>
    </recommendedName>
</protein>
<comment type="caution">
    <text evidence="13">The sequence shown here is derived from an EMBL/GenBank/DDBJ whole genome shotgun (WGS) entry which is preliminary data.</text>
</comment>
<dbReference type="AlphaFoldDB" id="A0A2U1V6S9"/>
<dbReference type="EMBL" id="PDOA01000003">
    <property type="protein sequence ID" value="PWC29617.1"/>
    <property type="molecule type" value="Genomic_DNA"/>
</dbReference>
<dbReference type="PANTHER" id="PTHR37425">
    <property type="match status" value="1"/>
</dbReference>
<evidence type="ECO:0000256" key="4">
    <source>
        <dbReference type="ARBA" id="ARBA00022723"/>
    </source>
</evidence>
<dbReference type="Pfam" id="PF05951">
    <property type="entry name" value="Peptidase_M15_2"/>
    <property type="match status" value="1"/>
</dbReference>
<evidence type="ECO:0000313" key="14">
    <source>
        <dbReference type="Proteomes" id="UP000245048"/>
    </source>
</evidence>
<dbReference type="GO" id="GO:0046872">
    <property type="term" value="F:metal ion binding"/>
    <property type="evidence" value="ECO:0007669"/>
    <property type="project" value="UniProtKB-KW"/>
</dbReference>
<evidence type="ECO:0000256" key="1">
    <source>
        <dbReference type="ARBA" id="ARBA00001947"/>
    </source>
</evidence>
<keyword evidence="8" id="KW-0482">Metalloprotease</keyword>
<feature type="chain" id="PRO_5015508513" description="Murein endopeptidase K" evidence="12">
    <location>
        <begin position="25"/>
        <end position="209"/>
    </location>
</feature>
<dbReference type="RefSeq" id="WP_109516188.1">
    <property type="nucleotide sequence ID" value="NZ_PDOA01000003.1"/>
</dbReference>
<evidence type="ECO:0000256" key="7">
    <source>
        <dbReference type="ARBA" id="ARBA00022833"/>
    </source>
</evidence>
<evidence type="ECO:0000256" key="12">
    <source>
        <dbReference type="SAM" id="SignalP"/>
    </source>
</evidence>
<dbReference type="GO" id="GO:0071555">
    <property type="term" value="P:cell wall organization"/>
    <property type="evidence" value="ECO:0007669"/>
    <property type="project" value="UniProtKB-KW"/>
</dbReference>
<organism evidence="13 14">
    <name type="scientific">Teichococcus aestuarii</name>
    <dbReference type="NCBI Taxonomy" id="568898"/>
    <lineage>
        <taxon>Bacteria</taxon>
        <taxon>Pseudomonadati</taxon>
        <taxon>Pseudomonadota</taxon>
        <taxon>Alphaproteobacteria</taxon>
        <taxon>Acetobacterales</taxon>
        <taxon>Roseomonadaceae</taxon>
        <taxon>Roseomonas</taxon>
    </lineage>
</organism>
<evidence type="ECO:0000256" key="3">
    <source>
        <dbReference type="ARBA" id="ARBA00022670"/>
    </source>
</evidence>
<dbReference type="InterPro" id="IPR010275">
    <property type="entry name" value="MepK"/>
</dbReference>
<evidence type="ECO:0000256" key="9">
    <source>
        <dbReference type="ARBA" id="ARBA00023316"/>
    </source>
</evidence>
<dbReference type="SUPFAM" id="SSF55166">
    <property type="entry name" value="Hedgehog/DD-peptidase"/>
    <property type="match status" value="1"/>
</dbReference>
<keyword evidence="9" id="KW-0961">Cell wall biogenesis/degradation</keyword>
<dbReference type="GO" id="GO:0006508">
    <property type="term" value="P:proteolysis"/>
    <property type="evidence" value="ECO:0007669"/>
    <property type="project" value="UniProtKB-KW"/>
</dbReference>
<evidence type="ECO:0000256" key="2">
    <source>
        <dbReference type="ARBA" id="ARBA00004776"/>
    </source>
</evidence>
<dbReference type="PANTHER" id="PTHR37425:SF1">
    <property type="entry name" value="OUTER MEMBRANE PROTEIN"/>
    <property type="match status" value="1"/>
</dbReference>
<evidence type="ECO:0000313" key="13">
    <source>
        <dbReference type="EMBL" id="PWC29617.1"/>
    </source>
</evidence>
<keyword evidence="6" id="KW-0378">Hydrolase</keyword>
<evidence type="ECO:0000256" key="6">
    <source>
        <dbReference type="ARBA" id="ARBA00022801"/>
    </source>
</evidence>
<proteinExistence type="inferred from homology"/>
<dbReference type="Gene3D" id="3.30.1380.10">
    <property type="match status" value="1"/>
</dbReference>
<keyword evidence="7" id="KW-0862">Zinc</keyword>
<keyword evidence="3" id="KW-0645">Protease</keyword>